<name>A0ABR2DTQ4_9ROSI</name>
<feature type="region of interest" description="Disordered" evidence="1">
    <location>
        <begin position="1"/>
        <end position="21"/>
    </location>
</feature>
<protein>
    <submittedName>
        <fullName evidence="2">Uncharacterized protein</fullName>
    </submittedName>
</protein>
<keyword evidence="3" id="KW-1185">Reference proteome</keyword>
<organism evidence="2 3">
    <name type="scientific">Hibiscus sabdariffa</name>
    <name type="common">roselle</name>
    <dbReference type="NCBI Taxonomy" id="183260"/>
    <lineage>
        <taxon>Eukaryota</taxon>
        <taxon>Viridiplantae</taxon>
        <taxon>Streptophyta</taxon>
        <taxon>Embryophyta</taxon>
        <taxon>Tracheophyta</taxon>
        <taxon>Spermatophyta</taxon>
        <taxon>Magnoliopsida</taxon>
        <taxon>eudicotyledons</taxon>
        <taxon>Gunneridae</taxon>
        <taxon>Pentapetalae</taxon>
        <taxon>rosids</taxon>
        <taxon>malvids</taxon>
        <taxon>Malvales</taxon>
        <taxon>Malvaceae</taxon>
        <taxon>Malvoideae</taxon>
        <taxon>Hibiscus</taxon>
    </lineage>
</organism>
<gene>
    <name evidence="2" type="ORF">V6N12_027100</name>
</gene>
<accession>A0ABR2DTQ4</accession>
<dbReference type="EMBL" id="JBBPBM010000023">
    <property type="protein sequence ID" value="KAK8546311.1"/>
    <property type="molecule type" value="Genomic_DNA"/>
</dbReference>
<proteinExistence type="predicted"/>
<reference evidence="2 3" key="1">
    <citation type="journal article" date="2024" name="G3 (Bethesda)">
        <title>Genome assembly of Hibiscus sabdariffa L. provides insights into metabolisms of medicinal natural products.</title>
        <authorList>
            <person name="Kim T."/>
        </authorList>
    </citation>
    <scope>NUCLEOTIDE SEQUENCE [LARGE SCALE GENOMIC DNA]</scope>
    <source>
        <strain evidence="2">TK-2024</strain>
        <tissue evidence="2">Old leaves</tissue>
    </source>
</reference>
<dbReference type="Proteomes" id="UP001472677">
    <property type="component" value="Unassembled WGS sequence"/>
</dbReference>
<sequence length="186" mass="20936">MALVNGDAQKQGVYMNEEREHRTSRVSELIIKTIDSHSVNDSCDISKDPPSEPYLSSFNPIPTDTSNFQLMAPNYGKKYNYGKAKAIMDENMGDQISDSFQKISVSIGKKKKGLAEFNDEEIFSAAKRKEILDVVNEGVLRTWLLFREHLRENSRGIVFLGEPQINRWSTAEPQLLLAHTAAIATT</sequence>
<evidence type="ECO:0000256" key="1">
    <source>
        <dbReference type="SAM" id="MobiDB-lite"/>
    </source>
</evidence>
<evidence type="ECO:0000313" key="3">
    <source>
        <dbReference type="Proteomes" id="UP001472677"/>
    </source>
</evidence>
<comment type="caution">
    <text evidence="2">The sequence shown here is derived from an EMBL/GenBank/DDBJ whole genome shotgun (WGS) entry which is preliminary data.</text>
</comment>
<evidence type="ECO:0000313" key="2">
    <source>
        <dbReference type="EMBL" id="KAK8546311.1"/>
    </source>
</evidence>